<accession>A0A179VBJ9</accession>
<keyword evidence="3" id="KW-0058">Aromatic hydrocarbons catabolism</keyword>
<dbReference type="Pfam" id="PF09290">
    <property type="entry name" value="AcetDehyd-dimer"/>
    <property type="match status" value="1"/>
</dbReference>
<dbReference type="NCBIfam" id="TIGR03215">
    <property type="entry name" value="ac_ald_DH_ac"/>
    <property type="match status" value="1"/>
</dbReference>
<keyword evidence="3" id="KW-0560">Oxidoreductase</keyword>
<dbReference type="Gene3D" id="3.30.360.10">
    <property type="entry name" value="Dihydrodipicolinate Reductase, domain 2"/>
    <property type="match status" value="1"/>
</dbReference>
<dbReference type="Gene3D" id="3.40.50.720">
    <property type="entry name" value="NAD(P)-binding Rossmann-like Domain"/>
    <property type="match status" value="1"/>
</dbReference>
<dbReference type="EC" id="1.2.1.10" evidence="3"/>
<evidence type="ECO:0000256" key="3">
    <source>
        <dbReference type="HAMAP-Rule" id="MF_01657"/>
    </source>
</evidence>
<dbReference type="AlphaFoldDB" id="A0A179VBJ9"/>
<comment type="caution">
    <text evidence="3">Lacks conserved residue(s) required for the propagation of feature annotation.</text>
</comment>
<feature type="binding site" evidence="3">
    <location>
        <position position="295"/>
    </location>
    <ligand>
        <name>NAD(+)</name>
        <dbReference type="ChEBI" id="CHEBI:57540"/>
    </ligand>
</feature>
<dbReference type="SUPFAM" id="SSF51735">
    <property type="entry name" value="NAD(P)-binding Rossmann-fold domains"/>
    <property type="match status" value="1"/>
</dbReference>
<dbReference type="HAMAP" id="MF_01657">
    <property type="entry name" value="Ac_ald_DH_ac"/>
    <property type="match status" value="1"/>
</dbReference>
<proteinExistence type="inferred from homology"/>
<keyword evidence="2 3" id="KW-0520">NAD</keyword>
<evidence type="ECO:0000256" key="1">
    <source>
        <dbReference type="ARBA" id="ARBA00009244"/>
    </source>
</evidence>
<dbReference type="Proteomes" id="UP000186919">
    <property type="component" value="Unassembled WGS sequence"/>
</dbReference>
<dbReference type="EMBL" id="LQYE01000008">
    <property type="protein sequence ID" value="OAT69268.1"/>
    <property type="molecule type" value="Genomic_DNA"/>
</dbReference>
<dbReference type="InterPro" id="IPR000534">
    <property type="entry name" value="Semialdehyde_DH_NAD-bd"/>
</dbReference>
<dbReference type="SUPFAM" id="SSF55347">
    <property type="entry name" value="Glyceraldehyde-3-phosphate dehydrogenase-like, C-terminal domain"/>
    <property type="match status" value="1"/>
</dbReference>
<comment type="caution">
    <text evidence="5">The sequence shown here is derived from an EMBL/GenBank/DDBJ whole genome shotgun (WGS) entry which is preliminary data.</text>
</comment>
<feature type="domain" description="Semialdehyde dehydrogenase NAD-binding" evidence="4">
    <location>
        <begin position="12"/>
        <end position="128"/>
    </location>
</feature>
<dbReference type="InterPro" id="IPR003361">
    <property type="entry name" value="Acetaldehyde_dehydrogenase"/>
</dbReference>
<dbReference type="CDD" id="cd23933">
    <property type="entry name" value="ALDH_C"/>
    <property type="match status" value="1"/>
</dbReference>
<comment type="catalytic activity">
    <reaction evidence="3">
        <text>acetaldehyde + NAD(+) + CoA = acetyl-CoA + NADH + H(+)</text>
        <dbReference type="Rhea" id="RHEA:23288"/>
        <dbReference type="ChEBI" id="CHEBI:15343"/>
        <dbReference type="ChEBI" id="CHEBI:15378"/>
        <dbReference type="ChEBI" id="CHEBI:57287"/>
        <dbReference type="ChEBI" id="CHEBI:57288"/>
        <dbReference type="ChEBI" id="CHEBI:57540"/>
        <dbReference type="ChEBI" id="CHEBI:57945"/>
        <dbReference type="EC" id="1.2.1.10"/>
    </reaction>
</comment>
<evidence type="ECO:0000313" key="6">
    <source>
        <dbReference type="Proteomes" id="UP000186919"/>
    </source>
</evidence>
<sequence>MRRSAHTHGECHVAIVGAGDVGTDLMVKIQHDDGPLRVAALVDTDPDVEGLLRGRSMGVPTTDAGIQGLLRMPHFGDIKLVFDATTAGVHGANRAALKASGIRMVNLTPAAAGAYCVPAVNLRECLDTQNISLVSGGGQAAIPIVAAVSCVGSVAYAEAVISISSKSAGPGIRGSIDEFIESTTAAMSSVGGARQSKVVLVINPADPPVMMRTTVYCLVDGDADCVAIEESITSMVARVNGYMRGYRLKQEVLFESFSTGTPLGASEAGRFRGIRVTAMVEVAGAGGHLPVYAGNVDMMTSAAKIAAEHIMAAGASGLRT</sequence>
<organism evidence="5 6">
    <name type="scientific">Mycobacteroides immunogenum</name>
    <dbReference type="NCBI Taxonomy" id="83262"/>
    <lineage>
        <taxon>Bacteria</taxon>
        <taxon>Bacillati</taxon>
        <taxon>Actinomycetota</taxon>
        <taxon>Actinomycetes</taxon>
        <taxon>Mycobacteriales</taxon>
        <taxon>Mycobacteriaceae</taxon>
        <taxon>Mycobacteroides</taxon>
    </lineage>
</organism>
<evidence type="ECO:0000259" key="4">
    <source>
        <dbReference type="SMART" id="SM00859"/>
    </source>
</evidence>
<dbReference type="InterPro" id="IPR015426">
    <property type="entry name" value="Acetylaldehyde_DH_C"/>
</dbReference>
<dbReference type="GO" id="GO:0008774">
    <property type="term" value="F:acetaldehyde dehydrogenase (acetylating) activity"/>
    <property type="evidence" value="ECO:0007669"/>
    <property type="project" value="UniProtKB-UniRule"/>
</dbReference>
<reference evidence="5 6" key="1">
    <citation type="submission" date="2016-01" db="EMBL/GenBank/DDBJ databases">
        <title>Mycobacterium immunogenum strain CD11_6 genome sequencing and assembly.</title>
        <authorList>
            <person name="Kaur G."/>
            <person name="Nair G.R."/>
            <person name="Mayilraj S."/>
        </authorList>
    </citation>
    <scope>NUCLEOTIDE SEQUENCE [LARGE SCALE GENOMIC DNA]</scope>
    <source>
        <strain evidence="5 6">CD11-6</strain>
    </source>
</reference>
<dbReference type="InterPro" id="IPR036291">
    <property type="entry name" value="NAD(P)-bd_dom_sf"/>
</dbReference>
<name>A0A179VBJ9_9MYCO</name>
<dbReference type="SMART" id="SM00859">
    <property type="entry name" value="Semialdhyde_dh"/>
    <property type="match status" value="1"/>
</dbReference>
<gene>
    <name evidence="5" type="ORF">AWB85_22580</name>
</gene>
<comment type="similarity">
    <text evidence="1 3">Belongs to the acetaldehyde dehydrogenase family.</text>
</comment>
<evidence type="ECO:0000256" key="2">
    <source>
        <dbReference type="ARBA" id="ARBA00023027"/>
    </source>
</evidence>
<dbReference type="NCBIfam" id="NF006157">
    <property type="entry name" value="PRK08300.1"/>
    <property type="match status" value="1"/>
</dbReference>
<dbReference type="GO" id="GO:0051287">
    <property type="term" value="F:NAD binding"/>
    <property type="evidence" value="ECO:0007669"/>
    <property type="project" value="UniProtKB-UniRule"/>
</dbReference>
<protein>
    <recommendedName>
        <fullName evidence="3">Acetaldehyde dehydrogenase</fullName>
        <ecNumber evidence="3">1.2.1.10</ecNumber>
    </recommendedName>
    <alternativeName>
        <fullName evidence="3">Acetaldehyde dehydrogenase [acetylating]</fullName>
    </alternativeName>
</protein>
<evidence type="ECO:0000313" key="5">
    <source>
        <dbReference type="EMBL" id="OAT69268.1"/>
    </source>
</evidence>